<dbReference type="Pfam" id="PF00107">
    <property type="entry name" value="ADH_zinc_N"/>
    <property type="match status" value="1"/>
</dbReference>
<reference evidence="2 3" key="1">
    <citation type="submission" date="2020-11" db="EMBL/GenBank/DDBJ databases">
        <title>genome sequence of strain KACC 18849.</title>
        <authorList>
            <person name="Gao J."/>
            <person name="Zhang X."/>
        </authorList>
    </citation>
    <scope>NUCLEOTIDE SEQUENCE [LARGE SCALE GENOMIC DNA]</scope>
    <source>
        <strain evidence="2 3">KACC 18849</strain>
    </source>
</reference>
<dbReference type="InterPro" id="IPR036291">
    <property type="entry name" value="NAD(P)-bd_dom_sf"/>
</dbReference>
<name>A0ABS0SZX5_9CAUL</name>
<dbReference type="InterPro" id="IPR020843">
    <property type="entry name" value="ER"/>
</dbReference>
<dbReference type="InterPro" id="IPR013149">
    <property type="entry name" value="ADH-like_C"/>
</dbReference>
<dbReference type="PANTHER" id="PTHR43677:SF3">
    <property type="entry name" value="PROSTAGLANDIN REDUCTASE 3"/>
    <property type="match status" value="1"/>
</dbReference>
<dbReference type="SUPFAM" id="SSF51735">
    <property type="entry name" value="NAD(P)-binding Rossmann-fold domains"/>
    <property type="match status" value="1"/>
</dbReference>
<dbReference type="RefSeq" id="WP_198576333.1">
    <property type="nucleotide sequence ID" value="NZ_JADWOX010000007.1"/>
</dbReference>
<dbReference type="Gene3D" id="3.40.50.720">
    <property type="entry name" value="NAD(P)-binding Rossmann-like Domain"/>
    <property type="match status" value="1"/>
</dbReference>
<organism evidence="2 3">
    <name type="scientific">Caulobacter hibisci</name>
    <dbReference type="NCBI Taxonomy" id="2035993"/>
    <lineage>
        <taxon>Bacteria</taxon>
        <taxon>Pseudomonadati</taxon>
        <taxon>Pseudomonadota</taxon>
        <taxon>Alphaproteobacteria</taxon>
        <taxon>Caulobacterales</taxon>
        <taxon>Caulobacteraceae</taxon>
        <taxon>Caulobacter</taxon>
    </lineage>
</organism>
<evidence type="ECO:0000313" key="3">
    <source>
        <dbReference type="Proteomes" id="UP000639859"/>
    </source>
</evidence>
<dbReference type="EMBL" id="JADWOX010000007">
    <property type="protein sequence ID" value="MBI1684420.1"/>
    <property type="molecule type" value="Genomic_DNA"/>
</dbReference>
<comment type="caution">
    <text evidence="2">The sequence shown here is derived from an EMBL/GenBank/DDBJ whole genome shotgun (WGS) entry which is preliminary data.</text>
</comment>
<dbReference type="SUPFAM" id="SSF50129">
    <property type="entry name" value="GroES-like"/>
    <property type="match status" value="1"/>
</dbReference>
<proteinExistence type="predicted"/>
<dbReference type="InterPro" id="IPR011032">
    <property type="entry name" value="GroES-like_sf"/>
</dbReference>
<feature type="domain" description="Enoyl reductase (ER)" evidence="1">
    <location>
        <begin position="15"/>
        <end position="331"/>
    </location>
</feature>
<dbReference type="Pfam" id="PF08240">
    <property type="entry name" value="ADH_N"/>
    <property type="match status" value="1"/>
</dbReference>
<evidence type="ECO:0000313" key="2">
    <source>
        <dbReference type="EMBL" id="MBI1684420.1"/>
    </source>
</evidence>
<dbReference type="InterPro" id="IPR013154">
    <property type="entry name" value="ADH-like_N"/>
</dbReference>
<protein>
    <submittedName>
        <fullName evidence="2">Zinc-binding dehydrogenase</fullName>
    </submittedName>
</protein>
<keyword evidence="3" id="KW-1185">Reference proteome</keyword>
<evidence type="ECO:0000259" key="1">
    <source>
        <dbReference type="SMART" id="SM00829"/>
    </source>
</evidence>
<dbReference type="Proteomes" id="UP000639859">
    <property type="component" value="Unassembled WGS sequence"/>
</dbReference>
<dbReference type="PANTHER" id="PTHR43677">
    <property type="entry name" value="SHORT-CHAIN DEHYDROGENASE/REDUCTASE"/>
    <property type="match status" value="1"/>
</dbReference>
<sequence>MSTYRALELRRFARTLREAADVVDIDTRAPGPGEVAVRNAWCGINGLFDVQIARNAVSYVKVAPPVAMGVEAVGIVEAVGEGVTELSVGDAVASVRFGGGYREMNIAPASTFVKVPAADQESLILASTGVSAHVAFHAIGQAKPGETVAISAAAGGLGHILVQVAKAHGCKVIAVCGGPKKAEFVKSLGADAVIDYRAEPVAQALARDFPEALDVGIDTVGGDIFDAFSDNLARHGRLVVAGVAQDMDGGAEIVSAPRIAHKLYYKAASIRGFMNGLLTEHWPAARADLAALKAAGKLKAVADDTTFEGVEAIYDAVDWLNSGKSMGKVTVKL</sequence>
<dbReference type="Gene3D" id="3.90.180.10">
    <property type="entry name" value="Medium-chain alcohol dehydrogenases, catalytic domain"/>
    <property type="match status" value="1"/>
</dbReference>
<dbReference type="InterPro" id="IPR051397">
    <property type="entry name" value="Zn-ADH-like_protein"/>
</dbReference>
<gene>
    <name evidence="2" type="ORF">I4Q42_12150</name>
</gene>
<dbReference type="SMART" id="SM00829">
    <property type="entry name" value="PKS_ER"/>
    <property type="match status" value="1"/>
</dbReference>
<accession>A0ABS0SZX5</accession>